<reference evidence="4" key="1">
    <citation type="submission" date="2019-03" db="EMBL/GenBank/DDBJ databases">
        <authorList>
            <person name="Hao L."/>
        </authorList>
    </citation>
    <scope>NUCLEOTIDE SEQUENCE</scope>
</reference>
<dbReference type="InterPro" id="IPR036414">
    <property type="entry name" value="YaeB_N_sf"/>
</dbReference>
<dbReference type="PANTHER" id="PTHR12818:SF0">
    <property type="entry name" value="TRNA (ADENINE(37)-N6)-METHYLTRANSFERASE"/>
    <property type="match status" value="1"/>
</dbReference>
<dbReference type="CDD" id="cd09281">
    <property type="entry name" value="UPF0066"/>
    <property type="match status" value="1"/>
</dbReference>
<evidence type="ECO:0000256" key="1">
    <source>
        <dbReference type="ARBA" id="ARBA00022691"/>
    </source>
</evidence>
<dbReference type="GO" id="GO:0032259">
    <property type="term" value="P:methylation"/>
    <property type="evidence" value="ECO:0007669"/>
    <property type="project" value="UniProtKB-KW"/>
</dbReference>
<dbReference type="NCBIfam" id="TIGR00104">
    <property type="entry name" value="tRNA_TsaA"/>
    <property type="match status" value="1"/>
</dbReference>
<dbReference type="InterPro" id="IPR023370">
    <property type="entry name" value="TrmO-like_N"/>
</dbReference>
<accession>A0A485LY29</accession>
<dbReference type="Pfam" id="PF01980">
    <property type="entry name" value="TrmO_N"/>
    <property type="match status" value="1"/>
</dbReference>
<dbReference type="PROSITE" id="PS51668">
    <property type="entry name" value="TSAA_2"/>
    <property type="match status" value="1"/>
</dbReference>
<keyword evidence="4" id="KW-0808">Transferase</keyword>
<dbReference type="AlphaFoldDB" id="A0A485LY29"/>
<gene>
    <name evidence="4" type="ORF">SCFA_20044</name>
</gene>
<evidence type="ECO:0000313" key="4">
    <source>
        <dbReference type="EMBL" id="VFU13574.1"/>
    </source>
</evidence>
<keyword evidence="1" id="KW-0949">S-adenosyl-L-methionine</keyword>
<dbReference type="GO" id="GO:0008168">
    <property type="term" value="F:methyltransferase activity"/>
    <property type="evidence" value="ECO:0007669"/>
    <property type="project" value="UniProtKB-KW"/>
</dbReference>
<name>A0A485LY29_9ZZZZ</name>
<dbReference type="Gene3D" id="2.40.30.70">
    <property type="entry name" value="YaeB-like"/>
    <property type="match status" value="1"/>
</dbReference>
<dbReference type="InterPro" id="IPR036413">
    <property type="entry name" value="YaeB-like_sf"/>
</dbReference>
<evidence type="ECO:0000259" key="3">
    <source>
        <dbReference type="PROSITE" id="PS51668"/>
    </source>
</evidence>
<feature type="domain" description="TsaA-like" evidence="3">
    <location>
        <begin position="5"/>
        <end position="131"/>
    </location>
</feature>
<dbReference type="SUPFAM" id="SSF118196">
    <property type="entry name" value="YaeB-like"/>
    <property type="match status" value="1"/>
</dbReference>
<proteinExistence type="inferred from homology"/>
<keyword evidence="4" id="KW-0489">Methyltransferase</keyword>
<dbReference type="InterPro" id="IPR040372">
    <property type="entry name" value="YaeB-like"/>
</dbReference>
<sequence length="131" mass="14692">MKVCYETIGEMHCEVKDPAIAPRFYTASTVKGVIEIYEPFLEGLDSLEEYEQIVVLFHFHLSEGYVLKQKSPTGRTKGVFSLCSPMRPNAIGMSVLKLVKVEPPFLHVEHVDLVDGTPILDIKPFKPPEGC</sequence>
<protein>
    <submittedName>
        <fullName evidence="4">tRNA (N6-threonylcarbamoyladenosine(37)-N6)-methyltransferase TrmO</fullName>
    </submittedName>
</protein>
<organism evidence="4">
    <name type="scientific">anaerobic digester metagenome</name>
    <dbReference type="NCBI Taxonomy" id="1263854"/>
    <lineage>
        <taxon>unclassified sequences</taxon>
        <taxon>metagenomes</taxon>
        <taxon>ecological metagenomes</taxon>
    </lineage>
</organism>
<evidence type="ECO:0000256" key="2">
    <source>
        <dbReference type="ARBA" id="ARBA00033753"/>
    </source>
</evidence>
<dbReference type="EMBL" id="CAADRM010000081">
    <property type="protein sequence ID" value="VFU13574.1"/>
    <property type="molecule type" value="Genomic_DNA"/>
</dbReference>
<comment type="similarity">
    <text evidence="2">Belongs to the tRNA methyltransferase O family.</text>
</comment>
<dbReference type="PANTHER" id="PTHR12818">
    <property type="entry name" value="TRNA (ADENINE(37)-N6)-METHYLTRANSFERASE"/>
    <property type="match status" value="1"/>
</dbReference>